<comment type="caution">
    <text evidence="1">The sequence shown here is derived from an EMBL/GenBank/DDBJ whole genome shotgun (WGS) entry which is preliminary data.</text>
</comment>
<gene>
    <name evidence="1" type="ORF">FA95DRAFT_1503598</name>
</gene>
<reference evidence="1" key="1">
    <citation type="submission" date="2021-02" db="EMBL/GenBank/DDBJ databases">
        <authorList>
            <consortium name="DOE Joint Genome Institute"/>
            <person name="Ahrendt S."/>
            <person name="Looney B.P."/>
            <person name="Miyauchi S."/>
            <person name="Morin E."/>
            <person name="Drula E."/>
            <person name="Courty P.E."/>
            <person name="Chicoki N."/>
            <person name="Fauchery L."/>
            <person name="Kohler A."/>
            <person name="Kuo A."/>
            <person name="Labutti K."/>
            <person name="Pangilinan J."/>
            <person name="Lipzen A."/>
            <person name="Riley R."/>
            <person name="Andreopoulos W."/>
            <person name="He G."/>
            <person name="Johnson J."/>
            <person name="Barry K.W."/>
            <person name="Grigoriev I.V."/>
            <person name="Nagy L."/>
            <person name="Hibbett D."/>
            <person name="Henrissat B."/>
            <person name="Matheny P.B."/>
            <person name="Labbe J."/>
            <person name="Martin F."/>
        </authorList>
    </citation>
    <scope>NUCLEOTIDE SEQUENCE</scope>
    <source>
        <strain evidence="1">FP105234-sp</strain>
    </source>
</reference>
<protein>
    <submittedName>
        <fullName evidence="1">2,4-dienoyl-CoA reductase</fullName>
    </submittedName>
</protein>
<sequence>MSSARPTVPVISSTAVFKEDIFKNKVLFCTGGGSGICKVMTEAVMRHGAQATIVGRNAERLEQAAKELSAATGRTCLAAPADVRQPKALHAAVQKTIDAFGRIDFVICGAAGNFLAPISGLSENAFRTVIEIDALGTYNTIKATLPHVRATRGAYVHVSATLHWRATPWQAHVSAAKAAVDATSAVLAVEEGPHGVRSNVLAPGPIGNTEGMRRLSPATKGGAADVWPTPLGRMGDAQDVANAAVWLFSDAANMVSGQRFAVDGASEHVRGIALPYPQSVLDPASMKDLFKGKL</sequence>
<evidence type="ECO:0000313" key="1">
    <source>
        <dbReference type="EMBL" id="KAI0039886.1"/>
    </source>
</evidence>
<dbReference type="EMBL" id="MU276251">
    <property type="protein sequence ID" value="KAI0039886.1"/>
    <property type="molecule type" value="Genomic_DNA"/>
</dbReference>
<dbReference type="Proteomes" id="UP000814033">
    <property type="component" value="Unassembled WGS sequence"/>
</dbReference>
<organism evidence="1 2">
    <name type="scientific">Auriscalpium vulgare</name>
    <dbReference type="NCBI Taxonomy" id="40419"/>
    <lineage>
        <taxon>Eukaryota</taxon>
        <taxon>Fungi</taxon>
        <taxon>Dikarya</taxon>
        <taxon>Basidiomycota</taxon>
        <taxon>Agaricomycotina</taxon>
        <taxon>Agaricomycetes</taxon>
        <taxon>Russulales</taxon>
        <taxon>Auriscalpiaceae</taxon>
        <taxon>Auriscalpium</taxon>
    </lineage>
</organism>
<keyword evidence="2" id="KW-1185">Reference proteome</keyword>
<accession>A0ACB8R8F5</accession>
<reference evidence="1" key="2">
    <citation type="journal article" date="2022" name="New Phytol.">
        <title>Evolutionary transition to the ectomycorrhizal habit in the genomes of a hyperdiverse lineage of mushroom-forming fungi.</title>
        <authorList>
            <person name="Looney B."/>
            <person name="Miyauchi S."/>
            <person name="Morin E."/>
            <person name="Drula E."/>
            <person name="Courty P.E."/>
            <person name="Kohler A."/>
            <person name="Kuo A."/>
            <person name="LaButti K."/>
            <person name="Pangilinan J."/>
            <person name="Lipzen A."/>
            <person name="Riley R."/>
            <person name="Andreopoulos W."/>
            <person name="He G."/>
            <person name="Johnson J."/>
            <person name="Nolan M."/>
            <person name="Tritt A."/>
            <person name="Barry K.W."/>
            <person name="Grigoriev I.V."/>
            <person name="Nagy L.G."/>
            <person name="Hibbett D."/>
            <person name="Henrissat B."/>
            <person name="Matheny P.B."/>
            <person name="Labbe J."/>
            <person name="Martin F.M."/>
        </authorList>
    </citation>
    <scope>NUCLEOTIDE SEQUENCE</scope>
    <source>
        <strain evidence="1">FP105234-sp</strain>
    </source>
</reference>
<evidence type="ECO:0000313" key="2">
    <source>
        <dbReference type="Proteomes" id="UP000814033"/>
    </source>
</evidence>
<name>A0ACB8R8F5_9AGAM</name>
<proteinExistence type="predicted"/>